<dbReference type="InterPro" id="IPR001193">
    <property type="entry name" value="MBTPS2"/>
</dbReference>
<keyword evidence="4" id="KW-1185">Reference proteome</keyword>
<dbReference type="EMBL" id="JACORT010000013">
    <property type="protein sequence ID" value="MBC5785963.1"/>
    <property type="molecule type" value="Genomic_DNA"/>
</dbReference>
<dbReference type="GO" id="GO:0031293">
    <property type="term" value="P:membrane protein intracellular domain proteolysis"/>
    <property type="evidence" value="ECO:0007669"/>
    <property type="project" value="TreeGrafter"/>
</dbReference>
<dbReference type="AlphaFoldDB" id="A0A923MVC2"/>
<keyword evidence="2" id="KW-0812">Transmembrane</keyword>
<dbReference type="InterPro" id="IPR008792">
    <property type="entry name" value="PQQD"/>
</dbReference>
<name>A0A923MVC2_9BURK</name>
<dbReference type="PANTHER" id="PTHR13325:SF3">
    <property type="entry name" value="MEMBRANE-BOUND TRANSCRIPTION FACTOR SITE-2 PROTEASE"/>
    <property type="match status" value="1"/>
</dbReference>
<dbReference type="GO" id="GO:0016020">
    <property type="term" value="C:membrane"/>
    <property type="evidence" value="ECO:0007669"/>
    <property type="project" value="InterPro"/>
</dbReference>
<evidence type="ECO:0008006" key="5">
    <source>
        <dbReference type="Google" id="ProtNLM"/>
    </source>
</evidence>
<feature type="transmembrane region" description="Helical" evidence="2">
    <location>
        <begin position="429"/>
        <end position="447"/>
    </location>
</feature>
<keyword evidence="2" id="KW-1133">Transmembrane helix</keyword>
<feature type="transmembrane region" description="Helical" evidence="2">
    <location>
        <begin position="229"/>
        <end position="249"/>
    </location>
</feature>
<evidence type="ECO:0000313" key="4">
    <source>
        <dbReference type="Proteomes" id="UP000608513"/>
    </source>
</evidence>
<dbReference type="GO" id="GO:0005737">
    <property type="term" value="C:cytoplasm"/>
    <property type="evidence" value="ECO:0007669"/>
    <property type="project" value="TreeGrafter"/>
</dbReference>
<feature type="transmembrane region" description="Helical" evidence="2">
    <location>
        <begin position="284"/>
        <end position="303"/>
    </location>
</feature>
<feature type="transmembrane region" description="Helical" evidence="2">
    <location>
        <begin position="388"/>
        <end position="408"/>
    </location>
</feature>
<feature type="transmembrane region" description="Helical" evidence="2">
    <location>
        <begin position="361"/>
        <end position="382"/>
    </location>
</feature>
<comment type="caution">
    <text evidence="3">The sequence shown here is derived from an EMBL/GenBank/DDBJ whole genome shotgun (WGS) entry which is preliminary data.</text>
</comment>
<protein>
    <recommendedName>
        <fullName evidence="5">PqqD family peptide modification chaperone</fullName>
    </recommendedName>
</protein>
<feature type="transmembrane region" description="Helical" evidence="2">
    <location>
        <begin position="256"/>
        <end position="278"/>
    </location>
</feature>
<keyword evidence="2" id="KW-0472">Membrane</keyword>
<feature type="transmembrane region" description="Helical" evidence="2">
    <location>
        <begin position="190"/>
        <end position="209"/>
    </location>
</feature>
<evidence type="ECO:0000313" key="3">
    <source>
        <dbReference type="EMBL" id="MBC5785963.1"/>
    </source>
</evidence>
<keyword evidence="1" id="KW-0175">Coiled coil</keyword>
<reference evidence="3" key="1">
    <citation type="submission" date="2020-08" db="EMBL/GenBank/DDBJ databases">
        <title>Ramlibacter sp. USB13 16S ribosomal RNA gene genome sequencing and assembly.</title>
        <authorList>
            <person name="Kang M."/>
        </authorList>
    </citation>
    <scope>NUCLEOTIDE SEQUENCE</scope>
    <source>
        <strain evidence="3">USB13</strain>
    </source>
</reference>
<dbReference type="RefSeq" id="WP_187078703.1">
    <property type="nucleotide sequence ID" value="NZ_JACORT010000013.1"/>
</dbReference>
<feature type="transmembrane region" description="Helical" evidence="2">
    <location>
        <begin position="159"/>
        <end position="178"/>
    </location>
</feature>
<feature type="coiled-coil region" evidence="1">
    <location>
        <begin position="526"/>
        <end position="560"/>
    </location>
</feature>
<sequence length="714" mass="78426">MNGALLSGHWFRIAALRPALRPQVRIERHVYRGSVWYVLHDLASGENYRFNPAAHAVIRELDGTRTMQQVWDALVARHDENMPTQAEIVQVLGQLNAADVLQVDSSPDVAELLERGDRRRRKQLLGRLLNPMALRIPLWDPDAALTAATAWWPRLPWPLWAGAWIACGIAAIVLAGAHWGELTRDFGERLLAAINLWLLAIVFPLLKAAHELAHGFAVKRGGGEVHEMGVMFLVFYPVPYVDASAAHAFPSKWQRAWVAAAGMAAELWLAMLAFFAWLVLEPGVLRAVAYNVAVLGSVTTLVFNANPLLRYDGYYVLSDLLEIPNLSARATRYWQYLATRYLFGIREQRPFAATRGERRWFLAYAPLAFCYRLAVTVGIAWFIGQQYFVVGVLLAAWSLFAGIVMPVGKALGALFTDPRFLARANRVRIVLLGTIGGAAALLFALPLPHHTRVEGVLWLPEQALVRAGADGFVEHVASPGQAVRSGDVVVVTGNPLLVARIAQQRGRVAEIEARLDAVWGAQPAQATQLAQTLGQERAQLARLEEEAAQLSARARAAGGLLVERAADLPGRFVRKGDVLAHVLGEYQPVVRMVVQQADVSFVQQDVRGVEVRLVEDLARPLPAELVRSVPKAARDLPSAALGQGGGGRVLVDPRDEKQLTALDNVFEFEAALPPGTDATHLGSRAYVSLEHTPEAIGWRWWRAARRALLSSVGV</sequence>
<evidence type="ECO:0000256" key="2">
    <source>
        <dbReference type="SAM" id="Phobius"/>
    </source>
</evidence>
<gene>
    <name evidence="3" type="ORF">H8N03_23700</name>
</gene>
<dbReference type="PANTHER" id="PTHR13325">
    <property type="entry name" value="PROTEASE M50 MEMBRANE-BOUND TRANSCRIPTION FACTOR SITE 2 PROTEASE"/>
    <property type="match status" value="1"/>
</dbReference>
<dbReference type="InterPro" id="IPR041881">
    <property type="entry name" value="PqqD_sf"/>
</dbReference>
<dbReference type="Proteomes" id="UP000608513">
    <property type="component" value="Unassembled WGS sequence"/>
</dbReference>
<evidence type="ECO:0000256" key="1">
    <source>
        <dbReference type="SAM" id="Coils"/>
    </source>
</evidence>
<dbReference type="Gene3D" id="1.10.10.1150">
    <property type="entry name" value="Coenzyme PQQ synthesis protein D (PqqD)"/>
    <property type="match status" value="1"/>
</dbReference>
<dbReference type="Pfam" id="PF05402">
    <property type="entry name" value="PqqD"/>
    <property type="match status" value="1"/>
</dbReference>
<organism evidence="3 4">
    <name type="scientific">Ramlibacter cellulosilyticus</name>
    <dbReference type="NCBI Taxonomy" id="2764187"/>
    <lineage>
        <taxon>Bacteria</taxon>
        <taxon>Pseudomonadati</taxon>
        <taxon>Pseudomonadota</taxon>
        <taxon>Betaproteobacteria</taxon>
        <taxon>Burkholderiales</taxon>
        <taxon>Comamonadaceae</taxon>
        <taxon>Ramlibacter</taxon>
    </lineage>
</organism>
<dbReference type="GO" id="GO:0004222">
    <property type="term" value="F:metalloendopeptidase activity"/>
    <property type="evidence" value="ECO:0007669"/>
    <property type="project" value="InterPro"/>
</dbReference>
<proteinExistence type="predicted"/>
<accession>A0A923MVC2</accession>